<evidence type="ECO:0000313" key="2">
    <source>
        <dbReference type="Proteomes" id="UP000269143"/>
    </source>
</evidence>
<dbReference type="EMBL" id="MH830339">
    <property type="protein sequence ID" value="AYJ73220.1"/>
    <property type="molecule type" value="Genomic_DNA"/>
</dbReference>
<keyword evidence="2" id="KW-1185">Reference proteome</keyword>
<accession>A0A3B8DJ92</accession>
<proteinExistence type="predicted"/>
<sequence>MKDENMLDFLRAEIAQARLRKDTEWVTVVSTAVAELQYQFGEVVSHDQLIKYAKAQISALEKSKVKARERKIDTEIKMPALQQKLYDMILPSQLTYDDLLEVLVDSTGDTLGTHMKFLKEYYNGQYDGKIAKQAIEDFMEMN</sequence>
<organism evidence="1 2">
    <name type="scientific">Proteus phage Stubb</name>
    <dbReference type="NCBI Taxonomy" id="2315597"/>
    <lineage>
        <taxon>Viruses</taxon>
        <taxon>Duplodnaviria</taxon>
        <taxon>Heunggongvirae</taxon>
        <taxon>Uroviricota</taxon>
        <taxon>Caudoviricetes</taxon>
        <taxon>Demerecviridae</taxon>
        <taxon>Novosibvirus</taxon>
        <taxon>Novosibvirus stubb</taxon>
    </lineage>
</organism>
<name>A0A3B8DJ92_9CAUD</name>
<reference evidence="2" key="1">
    <citation type="submission" date="2018-09" db="EMBL/GenBank/DDBJ databases">
        <title>Complete genome of Proteus mirabilis phage Stubb.</title>
        <authorList>
            <person name="Bourgeois T.A."/>
            <person name="Lessor L."/>
            <person name="O'Leary C.J."/>
            <person name="Liu M."/>
        </authorList>
    </citation>
    <scope>NUCLEOTIDE SEQUENCE [LARGE SCALE GENOMIC DNA]</scope>
</reference>
<evidence type="ECO:0000313" key="1">
    <source>
        <dbReference type="EMBL" id="AYJ73220.1"/>
    </source>
</evidence>
<dbReference type="Proteomes" id="UP000269143">
    <property type="component" value="Segment"/>
</dbReference>
<gene>
    <name evidence="1" type="ORF">CPT_Stubb_104</name>
</gene>
<protein>
    <submittedName>
        <fullName evidence="1">Uncharacterized protein</fullName>
    </submittedName>
</protein>